<keyword evidence="2" id="KW-1185">Reference proteome</keyword>
<dbReference type="STRING" id="1423738.FC84_GL000311"/>
<dbReference type="InterPro" id="IPR009921">
    <property type="entry name" value="YehS-like"/>
</dbReference>
<evidence type="ECO:0008006" key="3">
    <source>
        <dbReference type="Google" id="ProtNLM"/>
    </source>
</evidence>
<sequence>MRHCSFRERVTISKEVTQNMEVFMNNNDRLLRLRYAIDLKDTDLIKAFELGGVPVTKEEAQAILTKIQDKQGDNEKKNIYEKPINNQVFDAFLNGLIILARGPQKDKPAQAMPQKSKEIKHINNVLLKKLKIALSMTSEDILAIFAEVELYPSKGEIGAFLRREGQRNFKPCGDEYMRNFLKGLGIYNRRKG</sequence>
<dbReference type="PATRIC" id="fig|1423738.3.peg.318"/>
<dbReference type="PANTHER" id="PTHR37805:SF1">
    <property type="entry name" value="CYTOPLASMIC PROTEIN"/>
    <property type="match status" value="1"/>
</dbReference>
<dbReference type="AlphaFoldDB" id="A0A0R2BIG6"/>
<gene>
    <name evidence="1" type="ORF">FC84_GL000311</name>
</gene>
<accession>A0A0R2BIG6</accession>
<dbReference type="EMBL" id="AYYK01000009">
    <property type="protein sequence ID" value="KRM78832.1"/>
    <property type="molecule type" value="Genomic_DNA"/>
</dbReference>
<proteinExistence type="predicted"/>
<dbReference type="Pfam" id="PF07308">
    <property type="entry name" value="DUF1456"/>
    <property type="match status" value="2"/>
</dbReference>
<dbReference type="Proteomes" id="UP000051813">
    <property type="component" value="Unassembled WGS sequence"/>
</dbReference>
<comment type="caution">
    <text evidence="1">The sequence shown here is derived from an EMBL/GenBank/DDBJ whole genome shotgun (WGS) entry which is preliminary data.</text>
</comment>
<dbReference type="PANTHER" id="PTHR37805">
    <property type="entry name" value="CYTOPLASMIC PROTEIN-RELATED"/>
    <property type="match status" value="1"/>
</dbReference>
<evidence type="ECO:0000313" key="2">
    <source>
        <dbReference type="Proteomes" id="UP000051813"/>
    </source>
</evidence>
<protein>
    <recommendedName>
        <fullName evidence="3">Cytoplasmic protein</fullName>
    </recommendedName>
</protein>
<name>A0A0R2BIG6_9LACO</name>
<reference evidence="1 2" key="1">
    <citation type="journal article" date="2015" name="Genome Announc.">
        <title>Expanding the biotechnology potential of lactobacilli through comparative genomics of 213 strains and associated genera.</title>
        <authorList>
            <person name="Sun Z."/>
            <person name="Harris H.M."/>
            <person name="McCann A."/>
            <person name="Guo C."/>
            <person name="Argimon S."/>
            <person name="Zhang W."/>
            <person name="Yang X."/>
            <person name="Jeffery I.B."/>
            <person name="Cooney J.C."/>
            <person name="Kagawa T.F."/>
            <person name="Liu W."/>
            <person name="Song Y."/>
            <person name="Salvetti E."/>
            <person name="Wrobel A."/>
            <person name="Rasinkangas P."/>
            <person name="Parkhill J."/>
            <person name="Rea M.C."/>
            <person name="O'Sullivan O."/>
            <person name="Ritari J."/>
            <person name="Douillard F.P."/>
            <person name="Paul Ross R."/>
            <person name="Yang R."/>
            <person name="Briner A.E."/>
            <person name="Felis G.E."/>
            <person name="de Vos W.M."/>
            <person name="Barrangou R."/>
            <person name="Klaenhammer T.R."/>
            <person name="Caufield P.W."/>
            <person name="Cui Y."/>
            <person name="Zhang H."/>
            <person name="O'Toole P.W."/>
        </authorList>
    </citation>
    <scope>NUCLEOTIDE SEQUENCE [LARGE SCALE GENOMIC DNA]</scope>
    <source>
        <strain evidence="1 2">DSM 20335</strain>
    </source>
</reference>
<organism evidence="1 2">
    <name type="scientific">Lapidilactobacillus dextrinicus DSM 20335</name>
    <dbReference type="NCBI Taxonomy" id="1423738"/>
    <lineage>
        <taxon>Bacteria</taxon>
        <taxon>Bacillati</taxon>
        <taxon>Bacillota</taxon>
        <taxon>Bacilli</taxon>
        <taxon>Lactobacillales</taxon>
        <taxon>Lactobacillaceae</taxon>
        <taxon>Lapidilactobacillus</taxon>
    </lineage>
</organism>
<evidence type="ECO:0000313" key="1">
    <source>
        <dbReference type="EMBL" id="KRM78832.1"/>
    </source>
</evidence>